<comment type="function">
    <text evidence="10">Collagen VI acts as a cell-binding protein.</text>
</comment>
<evidence type="ECO:0000313" key="18">
    <source>
        <dbReference type="Proteomes" id="UP000327493"/>
    </source>
</evidence>
<comment type="similarity">
    <text evidence="11">Belongs to the type VI collagen family.</text>
</comment>
<dbReference type="PROSITE" id="PS50234">
    <property type="entry name" value="VWFA"/>
    <property type="match status" value="3"/>
</dbReference>
<keyword evidence="6" id="KW-0130">Cell adhesion</keyword>
<dbReference type="FunFam" id="3.40.50.410:FF:000052">
    <property type="entry name" value="collagen alpha-2(VI) chain isoform X1"/>
    <property type="match status" value="1"/>
</dbReference>
<feature type="compositionally biased region" description="Pro residues" evidence="13">
    <location>
        <begin position="274"/>
        <end position="283"/>
    </location>
</feature>
<feature type="signal peptide" evidence="15">
    <location>
        <begin position="1"/>
        <end position="18"/>
    </location>
</feature>
<feature type="domain" description="VWFA" evidence="16">
    <location>
        <begin position="678"/>
        <end position="863"/>
    </location>
</feature>
<dbReference type="Gene3D" id="3.40.50.410">
    <property type="entry name" value="von Willebrand factor, type A domain"/>
    <property type="match status" value="3"/>
</dbReference>
<dbReference type="FunFam" id="3.40.50.410:FF:000027">
    <property type="entry name" value="collagen alpha-2(VI) chain isoform X1"/>
    <property type="match status" value="1"/>
</dbReference>
<feature type="compositionally biased region" description="Pro residues" evidence="13">
    <location>
        <begin position="37"/>
        <end position="49"/>
    </location>
</feature>
<evidence type="ECO:0000256" key="13">
    <source>
        <dbReference type="SAM" id="MobiDB-lite"/>
    </source>
</evidence>
<feature type="region of interest" description="Disordered" evidence="13">
    <location>
        <begin position="24"/>
        <end position="49"/>
    </location>
</feature>
<evidence type="ECO:0000256" key="6">
    <source>
        <dbReference type="ARBA" id="ARBA00022889"/>
    </source>
</evidence>
<dbReference type="InterPro" id="IPR008160">
    <property type="entry name" value="Collagen"/>
</dbReference>
<evidence type="ECO:0000256" key="14">
    <source>
        <dbReference type="SAM" id="Phobius"/>
    </source>
</evidence>
<keyword evidence="14" id="KW-0812">Transmembrane</keyword>
<proteinExistence type="inferred from homology"/>
<feature type="transmembrane region" description="Helical" evidence="14">
    <location>
        <begin position="1123"/>
        <end position="1153"/>
    </location>
</feature>
<evidence type="ECO:0000256" key="15">
    <source>
        <dbReference type="SAM" id="SignalP"/>
    </source>
</evidence>
<dbReference type="Pfam" id="PF01391">
    <property type="entry name" value="Collagen"/>
    <property type="match status" value="2"/>
</dbReference>
<dbReference type="EMBL" id="VOFY01000011">
    <property type="protein sequence ID" value="KAA8588228.1"/>
    <property type="molecule type" value="Genomic_DNA"/>
</dbReference>
<protein>
    <recommendedName>
        <fullName evidence="12">Collagen alpha-2(VI) chain</fullName>
    </recommendedName>
</protein>
<evidence type="ECO:0000259" key="16">
    <source>
        <dbReference type="PROSITE" id="PS50234"/>
    </source>
</evidence>
<dbReference type="PANTHER" id="PTHR22588:SF15">
    <property type="entry name" value="VWFA DOMAIN-CONTAINING PROTEIN"/>
    <property type="match status" value="1"/>
</dbReference>
<evidence type="ECO:0000256" key="1">
    <source>
        <dbReference type="ARBA" id="ARBA00004498"/>
    </source>
</evidence>
<dbReference type="InterPro" id="IPR036465">
    <property type="entry name" value="vWFA_dom_sf"/>
</dbReference>
<evidence type="ECO:0000256" key="2">
    <source>
        <dbReference type="ARBA" id="ARBA00022525"/>
    </source>
</evidence>
<name>A0A5J5D0E7_9PERO</name>
<comment type="caution">
    <text evidence="17">The sequence shown here is derived from an EMBL/GenBank/DDBJ whole genome shotgun (WGS) entry which is preliminary data.</text>
</comment>
<feature type="chain" id="PRO_5023829623" description="Collagen alpha-2(VI) chain" evidence="15">
    <location>
        <begin position="19"/>
        <end position="1185"/>
    </location>
</feature>
<feature type="compositionally biased region" description="Gly residues" evidence="13">
    <location>
        <begin position="331"/>
        <end position="347"/>
    </location>
</feature>
<keyword evidence="14" id="KW-0472">Membrane</keyword>
<gene>
    <name evidence="17" type="ORF">FQN60_001422</name>
</gene>
<evidence type="ECO:0000256" key="12">
    <source>
        <dbReference type="ARBA" id="ARBA00070549"/>
    </source>
</evidence>
<accession>A0A5J5D0E7</accession>
<keyword evidence="5" id="KW-0677">Repeat</keyword>
<feature type="region of interest" description="Disordered" evidence="13">
    <location>
        <begin position="463"/>
        <end position="518"/>
    </location>
</feature>
<keyword evidence="18" id="KW-1185">Reference proteome</keyword>
<keyword evidence="2" id="KW-0964">Secreted</keyword>
<feature type="domain" description="VWFA" evidence="16">
    <location>
        <begin position="895"/>
        <end position="1077"/>
    </location>
</feature>
<keyword evidence="3" id="KW-0272">Extracellular matrix</keyword>
<reference evidence="17 18" key="1">
    <citation type="submission" date="2019-08" db="EMBL/GenBank/DDBJ databases">
        <title>A chromosome-level genome assembly, high-density linkage maps, and genome scans reveal the genomic architecture of hybrid incompatibilities underlying speciation via character displacement in darters (Percidae: Etheostominae).</title>
        <authorList>
            <person name="Moran R.L."/>
            <person name="Catchen J.M."/>
            <person name="Fuller R.C."/>
        </authorList>
    </citation>
    <scope>NUCLEOTIDE SEQUENCE [LARGE SCALE GENOMIC DNA]</scope>
    <source>
        <strain evidence="17">EspeVRDwgs_2016</strain>
        <tissue evidence="17">Muscle</tissue>
    </source>
</reference>
<evidence type="ECO:0000313" key="17">
    <source>
        <dbReference type="EMBL" id="KAA8588228.1"/>
    </source>
</evidence>
<dbReference type="Pfam" id="PF00092">
    <property type="entry name" value="VWA"/>
    <property type="match status" value="3"/>
</dbReference>
<keyword evidence="14" id="KW-1133">Transmembrane helix</keyword>
<sequence>MAMIAGLVFLCMLQAAIPQNLVPRGPRPIPGRGDSPGPTPPPLLPPPRPQDCKNGIIDCPIRLFFTLDTSETIALQEAPPGSLVQKIKEFTRMFAQRLGDEEYRGQIKISWSLGGLNFSETQHIFSQFTTKENFIRNLNLVEYEGKGTHTDCAIRRMTQHMTQHYSGIKAALFSVVITDGHVTAEPCGGIKAMAEKAREKEIQIFSVAASRNIDELGMRDLVGSPSELYRDDYIAVDIVQGRPEIKTESIDRIIQAMKHQAFLQCNKHRCYETPGPPGHPGLPGPKGRKGDTGNPGSSGEKGKQGDPGIEGPIGQPGSKGEIGWKGDKGEFGTGGAKGAAGGPGMNGTDGQKGKIGRIGAPGCKGDPGDKGPDGYPGNVGDTGLPGDNGVKVCVRVTQASMESQVPLDLRVTKDQRVKKEMLEIQGHREKRDLWEVLAILDQKAKGEGEEMLEQREDKVLMAQKERSRENLIGERADAGRTRSTGKQRSSRRRRTQGCKGRHRTARSEGSARRTRGPRRKCVAPWEILEIQEQGETLGPLDQMVTKEDRDSTILDQEDPLETEVIQVEKDPGGAEVNVEPKENLEIKDHLENLGSQVSQARQEREDPEAKLELMGAQDQRAIRGLMTVMSWLISGRRVVVVVNTITNQMHLHHSVYYNKLILFLSFVSDCEKHCGALDIVFVIDSSESVGLTNFTLEKNFVINTVNRLGSMASDPASSTGTRVGVVQFSHNGTFEAIRLNDPNINSISDFKTAVKELKWIAGGTFTPSALKFAYDTLIRDGKRAQAKVSVVVITDGRYDPRDNEDLLYLCNNSVVVNAIGVGDMFQNKQDDNILGSIACNKQERVTGMKRYVDLVAEDFIEKMETVLCPNPEIVCPDLPCKSEPDVAPCVQRPVDLVFLLDGSERLGMENFRHVREFVEEVAERLGLAESQTDRMRARLALIEFGKEDENHVAFPLTHDRAIIADGLARLPYLDSSSSVGPAILNTIDNILGRENARQTRRNAEVSFVFITDGVTDSKNLDEAVSAMRRAQIVSTVVATRSDIDQKVLVKLAMNDQNAIFKAKDFSALPQSSLFDRFIQWWSLATFTDDIRALKSSLQPWLHGGKRGARVYCPMMQTLKESIILLHLCLIVIIQTVDSLSLHVVFLTFARAWLTRVSSFRISSTLHIVPRRERQTEKGLVEGRIH</sequence>
<dbReference type="SMART" id="SM00327">
    <property type="entry name" value="VWA"/>
    <property type="match status" value="3"/>
</dbReference>
<evidence type="ECO:0000256" key="3">
    <source>
        <dbReference type="ARBA" id="ARBA00022530"/>
    </source>
</evidence>
<keyword evidence="8" id="KW-0325">Glycoprotein</keyword>
<evidence type="ECO:0000256" key="4">
    <source>
        <dbReference type="ARBA" id="ARBA00022729"/>
    </source>
</evidence>
<evidence type="ECO:0000256" key="9">
    <source>
        <dbReference type="ARBA" id="ARBA00023278"/>
    </source>
</evidence>
<evidence type="ECO:0000256" key="8">
    <source>
        <dbReference type="ARBA" id="ARBA00023180"/>
    </source>
</evidence>
<evidence type="ECO:0000256" key="11">
    <source>
        <dbReference type="ARBA" id="ARBA00044000"/>
    </source>
</evidence>
<keyword evidence="7" id="KW-0176">Collagen</keyword>
<dbReference type="InterPro" id="IPR052229">
    <property type="entry name" value="Collagen-VI/PIF"/>
</dbReference>
<organism evidence="17 18">
    <name type="scientific">Etheostoma spectabile</name>
    <name type="common">orangethroat darter</name>
    <dbReference type="NCBI Taxonomy" id="54343"/>
    <lineage>
        <taxon>Eukaryota</taxon>
        <taxon>Metazoa</taxon>
        <taxon>Chordata</taxon>
        <taxon>Craniata</taxon>
        <taxon>Vertebrata</taxon>
        <taxon>Euteleostomi</taxon>
        <taxon>Actinopterygii</taxon>
        <taxon>Neopterygii</taxon>
        <taxon>Teleostei</taxon>
        <taxon>Neoteleostei</taxon>
        <taxon>Acanthomorphata</taxon>
        <taxon>Eupercaria</taxon>
        <taxon>Perciformes</taxon>
        <taxon>Percoidei</taxon>
        <taxon>Percidae</taxon>
        <taxon>Etheostomatinae</taxon>
        <taxon>Etheostoma</taxon>
    </lineage>
</organism>
<evidence type="ECO:0000256" key="5">
    <source>
        <dbReference type="ARBA" id="ARBA00022737"/>
    </source>
</evidence>
<feature type="region of interest" description="Disordered" evidence="13">
    <location>
        <begin position="272"/>
        <end position="383"/>
    </location>
</feature>
<feature type="domain" description="VWFA" evidence="16">
    <location>
        <begin position="62"/>
        <end position="253"/>
    </location>
</feature>
<feature type="compositionally biased region" description="Basic and acidic residues" evidence="13">
    <location>
        <begin position="463"/>
        <end position="480"/>
    </location>
</feature>
<feature type="compositionally biased region" description="Basic residues" evidence="13">
    <location>
        <begin position="483"/>
        <end position="504"/>
    </location>
</feature>
<dbReference type="FunFam" id="3.40.50.410:FF:000026">
    <property type="entry name" value="Collagen, type VI, alpha 1"/>
    <property type="match status" value="1"/>
</dbReference>
<keyword evidence="4 15" id="KW-0732">Signal</keyword>
<dbReference type="SUPFAM" id="SSF53300">
    <property type="entry name" value="vWA-like"/>
    <property type="match status" value="3"/>
</dbReference>
<feature type="non-terminal residue" evidence="17">
    <location>
        <position position="1185"/>
    </location>
</feature>
<dbReference type="AlphaFoldDB" id="A0A5J5D0E7"/>
<dbReference type="Proteomes" id="UP000327493">
    <property type="component" value="Chromosome 11"/>
</dbReference>
<dbReference type="InterPro" id="IPR002035">
    <property type="entry name" value="VWF_A"/>
</dbReference>
<dbReference type="GO" id="GO:0005581">
    <property type="term" value="C:collagen trimer"/>
    <property type="evidence" value="ECO:0007669"/>
    <property type="project" value="UniProtKB-KW"/>
</dbReference>
<comment type="subcellular location">
    <subcellularLocation>
        <location evidence="1">Secreted</location>
        <location evidence="1">Extracellular space</location>
        <location evidence="1">Extracellular matrix</location>
    </subcellularLocation>
</comment>
<keyword evidence="9" id="KW-0379">Hydroxylation</keyword>
<evidence type="ECO:0000256" key="10">
    <source>
        <dbReference type="ARBA" id="ARBA00043858"/>
    </source>
</evidence>
<dbReference type="PANTHER" id="PTHR22588">
    <property type="entry name" value="VWFA DOMAIN-CONTAINING PROTEIN"/>
    <property type="match status" value="1"/>
</dbReference>
<dbReference type="GO" id="GO:0007155">
    <property type="term" value="P:cell adhesion"/>
    <property type="evidence" value="ECO:0007669"/>
    <property type="project" value="UniProtKB-KW"/>
</dbReference>
<dbReference type="PRINTS" id="PR00453">
    <property type="entry name" value="VWFADOMAIN"/>
</dbReference>
<evidence type="ECO:0000256" key="7">
    <source>
        <dbReference type="ARBA" id="ARBA00023119"/>
    </source>
</evidence>